<dbReference type="Pfam" id="PF12146">
    <property type="entry name" value="Hydrolase_4"/>
    <property type="match status" value="1"/>
</dbReference>
<evidence type="ECO:0000259" key="2">
    <source>
        <dbReference type="Pfam" id="PF12146"/>
    </source>
</evidence>
<dbReference type="OrthoDB" id="9809549at2"/>
<gene>
    <name evidence="3" type="ORF">BXY39_3305</name>
</gene>
<dbReference type="SUPFAM" id="SSF53474">
    <property type="entry name" value="alpha/beta-Hydrolases"/>
    <property type="match status" value="1"/>
</dbReference>
<dbReference type="PANTHER" id="PTHR43265:SF1">
    <property type="entry name" value="ESTERASE ESTD"/>
    <property type="match status" value="1"/>
</dbReference>
<reference evidence="3 4" key="1">
    <citation type="submission" date="2018-10" db="EMBL/GenBank/DDBJ databases">
        <title>Genomic Encyclopedia of Archaeal and Bacterial Type Strains, Phase II (KMG-II): from individual species to whole genera.</title>
        <authorList>
            <person name="Goeker M."/>
        </authorList>
    </citation>
    <scope>NUCLEOTIDE SEQUENCE [LARGE SCALE GENOMIC DNA]</scope>
    <source>
        <strain evidence="3 4">DSM 25217</strain>
    </source>
</reference>
<protein>
    <recommendedName>
        <fullName evidence="2">Serine aminopeptidase S33 domain-containing protein</fullName>
    </recommendedName>
</protein>
<comment type="caution">
    <text evidence="3">The sequence shown here is derived from an EMBL/GenBank/DDBJ whole genome shotgun (WGS) entry which is preliminary data.</text>
</comment>
<keyword evidence="1" id="KW-1133">Transmembrane helix</keyword>
<dbReference type="Gene3D" id="3.40.50.1820">
    <property type="entry name" value="alpha/beta hydrolase"/>
    <property type="match status" value="1"/>
</dbReference>
<dbReference type="Proteomes" id="UP000271227">
    <property type="component" value="Unassembled WGS sequence"/>
</dbReference>
<feature type="domain" description="Serine aminopeptidase S33" evidence="2">
    <location>
        <begin position="250"/>
        <end position="399"/>
    </location>
</feature>
<accession>A0A3M0BWJ8</accession>
<dbReference type="RefSeq" id="WP_121939964.1">
    <property type="nucleotide sequence ID" value="NZ_REFR01000015.1"/>
</dbReference>
<organism evidence="3 4">
    <name type="scientific">Eilatimonas milleporae</name>
    <dbReference type="NCBI Taxonomy" id="911205"/>
    <lineage>
        <taxon>Bacteria</taxon>
        <taxon>Pseudomonadati</taxon>
        <taxon>Pseudomonadota</taxon>
        <taxon>Alphaproteobacteria</taxon>
        <taxon>Kordiimonadales</taxon>
        <taxon>Kordiimonadaceae</taxon>
        <taxon>Eilatimonas</taxon>
    </lineage>
</organism>
<evidence type="ECO:0000313" key="3">
    <source>
        <dbReference type="EMBL" id="RMB01798.1"/>
    </source>
</evidence>
<dbReference type="EMBL" id="REFR01000015">
    <property type="protein sequence ID" value="RMB01798.1"/>
    <property type="molecule type" value="Genomic_DNA"/>
</dbReference>
<proteinExistence type="predicted"/>
<keyword evidence="1" id="KW-0472">Membrane</keyword>
<dbReference type="InterPro" id="IPR053145">
    <property type="entry name" value="AB_hydrolase_Est10"/>
</dbReference>
<evidence type="ECO:0000256" key="1">
    <source>
        <dbReference type="SAM" id="Phobius"/>
    </source>
</evidence>
<dbReference type="GO" id="GO:0052689">
    <property type="term" value="F:carboxylic ester hydrolase activity"/>
    <property type="evidence" value="ECO:0007669"/>
    <property type="project" value="TreeGrafter"/>
</dbReference>
<keyword evidence="1" id="KW-0812">Transmembrane</keyword>
<dbReference type="InterPro" id="IPR029058">
    <property type="entry name" value="AB_hydrolase_fold"/>
</dbReference>
<sequence length="516" mass="56378">MVAEIRMVAFEGGEIRPLDMQIRRRVETEYGFLDFGRMNRQRIRHCSAWAGLIALKIIRIILLPIAGLWAFAVPVLSDGCSYGVLEGRWQSVLEVGSARLPLVLTVRNICRDDPLITVDSPSQGAYGIAGNPVHSEKQPTLFFPSIGAYLFIQSVTTEAQDTLSGRWLQGGLSTPLQWTPNPEEKKDAEPSANVGTIERINRLPLTVKSSDGVLLEGEITLPAGYDRVQTGVVLISGTGPQDLDGRMFEYTPFKSLASAFARQGIATVRFNDRGVNGSEGDYWHTHLEQLADDVLSAKSRLLDHADRIFFVGHSEGGLVGALAANKDQAPDLAGLVLLATPPFDYETTLVTQVKNILASANSNEHQIDEAVAAQREAVDIIRKISDADQRETEITKLLIDKGGKSPSAAQLEARVAASEGFRSRIESDPPEIFRTLKKPTLIILGLEDRQIPVSDSMGFYSDLIGSDPSKDGWTLCSFGGLNHFLKSSPTHASKVEDIDGDVVRVVLGWIMEETVC</sequence>
<keyword evidence="4" id="KW-1185">Reference proteome</keyword>
<dbReference type="InterPro" id="IPR022742">
    <property type="entry name" value="Hydrolase_4"/>
</dbReference>
<feature type="transmembrane region" description="Helical" evidence="1">
    <location>
        <begin position="47"/>
        <end position="72"/>
    </location>
</feature>
<name>A0A3M0BWJ8_9PROT</name>
<dbReference type="InParanoid" id="A0A3M0BWJ8"/>
<evidence type="ECO:0000313" key="4">
    <source>
        <dbReference type="Proteomes" id="UP000271227"/>
    </source>
</evidence>
<dbReference type="AlphaFoldDB" id="A0A3M0BWJ8"/>
<dbReference type="PANTHER" id="PTHR43265">
    <property type="entry name" value="ESTERASE ESTD"/>
    <property type="match status" value="1"/>
</dbReference>